<dbReference type="AlphaFoldDB" id="A0A137REP3"/>
<dbReference type="Pfam" id="PF04134">
    <property type="entry name" value="DCC1-like"/>
    <property type="match status" value="1"/>
</dbReference>
<gene>
    <name evidence="2" type="ORF">LS48_13885</name>
</gene>
<dbReference type="Proteomes" id="UP000070138">
    <property type="component" value="Unassembled WGS sequence"/>
</dbReference>
<keyword evidence="1" id="KW-0472">Membrane</keyword>
<keyword evidence="1" id="KW-0812">Transmembrane</keyword>
<proteinExistence type="predicted"/>
<reference evidence="2 3" key="2">
    <citation type="journal article" date="2016" name="Int. J. Syst. Evol. Microbiol.">
        <title>Vitellibacter aquimaris sp. nov., a marine bacterium isolated from seawater.</title>
        <authorList>
            <person name="Thevarajoo S."/>
            <person name="Selvaratnam C."/>
            <person name="Goh K.M."/>
            <person name="Hong K.W."/>
            <person name="Chan X.Y."/>
            <person name="Chan K.G."/>
            <person name="Chong C.S."/>
        </authorList>
    </citation>
    <scope>NUCLEOTIDE SEQUENCE [LARGE SCALE GENOMIC DNA]</scope>
    <source>
        <strain evidence="2 3">D-24</strain>
    </source>
</reference>
<evidence type="ECO:0000256" key="1">
    <source>
        <dbReference type="SAM" id="Phobius"/>
    </source>
</evidence>
<comment type="caution">
    <text evidence="2">The sequence shown here is derived from an EMBL/GenBank/DDBJ whole genome shotgun (WGS) entry which is preliminary data.</text>
</comment>
<dbReference type="InterPro" id="IPR007263">
    <property type="entry name" value="DCC1-like"/>
</dbReference>
<organism evidence="2 3">
    <name type="scientific">Aequorivita aquimaris</name>
    <dbReference type="NCBI Taxonomy" id="1548749"/>
    <lineage>
        <taxon>Bacteria</taxon>
        <taxon>Pseudomonadati</taxon>
        <taxon>Bacteroidota</taxon>
        <taxon>Flavobacteriia</taxon>
        <taxon>Flavobacteriales</taxon>
        <taxon>Flavobacteriaceae</taxon>
        <taxon>Aequorivita</taxon>
    </lineage>
</organism>
<dbReference type="PATRIC" id="fig|1548749.3.peg.2898"/>
<feature type="transmembrane region" description="Helical" evidence="1">
    <location>
        <begin position="142"/>
        <end position="158"/>
    </location>
</feature>
<dbReference type="STRING" id="1548749.LS48_13885"/>
<keyword evidence="3" id="KW-1185">Reference proteome</keyword>
<reference evidence="3" key="1">
    <citation type="submission" date="2014-10" db="EMBL/GenBank/DDBJ databases">
        <title>Genome sequencing of Vitellibacter sp. D-24.</title>
        <authorList>
            <person name="Thevarajoo S."/>
            <person name="Selvaratnam C."/>
            <person name="Goh K.M."/>
            <person name="Chong C.S."/>
        </authorList>
    </citation>
    <scope>NUCLEOTIDE SEQUENCE [LARGE SCALE GENOMIC DNA]</scope>
    <source>
        <strain evidence="3">D-24</strain>
    </source>
</reference>
<protein>
    <submittedName>
        <fullName evidence="2">Thiol-disulfide oxidoreductase</fullName>
    </submittedName>
</protein>
<sequence>MFAKILKTDFPPSEKPTMVWDGECGFCNYWITRWKSKTENRIHYKTFQEVSDKYPDIPLKEFKKASRLIETNGLVYSGPDSAYRSFLYFKKPNVKWHRWYSENRWFNYLSDHIYNYIAKHRSFMFTLTKILFGKNPKTIKPYWFLILLFILILIYLLNKFL</sequence>
<dbReference type="EMBL" id="JRWG01000013">
    <property type="protein sequence ID" value="KXN97964.1"/>
    <property type="molecule type" value="Genomic_DNA"/>
</dbReference>
<evidence type="ECO:0000313" key="3">
    <source>
        <dbReference type="Proteomes" id="UP000070138"/>
    </source>
</evidence>
<dbReference type="GO" id="GO:0015035">
    <property type="term" value="F:protein-disulfide reductase activity"/>
    <property type="evidence" value="ECO:0007669"/>
    <property type="project" value="InterPro"/>
</dbReference>
<accession>A0A137REP3</accession>
<dbReference type="RefSeq" id="WP_062623097.1">
    <property type="nucleotide sequence ID" value="NZ_JRWG01000013.1"/>
</dbReference>
<evidence type="ECO:0000313" key="2">
    <source>
        <dbReference type="EMBL" id="KXN97964.1"/>
    </source>
</evidence>
<name>A0A137REP3_9FLAO</name>
<dbReference type="OrthoDB" id="9785438at2"/>
<keyword evidence="1" id="KW-1133">Transmembrane helix</keyword>